<dbReference type="InterPro" id="IPR007066">
    <property type="entry name" value="RNA_pol_Rpb1_3"/>
</dbReference>
<dbReference type="InterPro" id="IPR006592">
    <property type="entry name" value="RNA_pol_N"/>
</dbReference>
<evidence type="ECO:0000256" key="6">
    <source>
        <dbReference type="ARBA" id="ARBA00048552"/>
    </source>
</evidence>
<dbReference type="PANTHER" id="PTHR19376">
    <property type="entry name" value="DNA-DIRECTED RNA POLYMERASE"/>
    <property type="match status" value="1"/>
</dbReference>
<feature type="binding site" evidence="7">
    <location>
        <position position="961"/>
    </location>
    <ligand>
        <name>Zn(2+)</name>
        <dbReference type="ChEBI" id="CHEBI:29105"/>
        <label>2</label>
    </ligand>
</feature>
<dbReference type="Gene3D" id="1.10.132.30">
    <property type="match status" value="1"/>
</dbReference>
<dbReference type="GO" id="GO:0006351">
    <property type="term" value="P:DNA-templated transcription"/>
    <property type="evidence" value="ECO:0007669"/>
    <property type="project" value="UniProtKB-UniRule"/>
</dbReference>
<evidence type="ECO:0000256" key="8">
    <source>
        <dbReference type="RuleBase" id="RU004279"/>
    </source>
</evidence>
<keyword evidence="9" id="KW-0175">Coiled coil</keyword>
<dbReference type="SMART" id="SM00663">
    <property type="entry name" value="RPOLA_N"/>
    <property type="match status" value="1"/>
</dbReference>
<dbReference type="Gene3D" id="1.10.40.90">
    <property type="match status" value="1"/>
</dbReference>
<dbReference type="AlphaFoldDB" id="A0A1J5HRB3"/>
<feature type="binding site" evidence="7">
    <location>
        <position position="954"/>
    </location>
    <ligand>
        <name>Zn(2+)</name>
        <dbReference type="ChEBI" id="CHEBI:29105"/>
        <label>2</label>
    </ligand>
</feature>
<feature type="binding site" evidence="7">
    <location>
        <position position="882"/>
    </location>
    <ligand>
        <name>Zn(2+)</name>
        <dbReference type="ChEBI" id="CHEBI:29105"/>
        <label>2</label>
    </ligand>
</feature>
<dbReference type="CDD" id="cd01609">
    <property type="entry name" value="RNAP_beta'_N"/>
    <property type="match status" value="1"/>
</dbReference>
<comment type="subunit">
    <text evidence="7">The RNAP catalytic core consists of 2 alpha, 1 beta, 1 beta' and 1 omega subunit. When a sigma factor is associated with the core the holoenzyme is formed, which can initiate transcription.</text>
</comment>
<name>A0A1J5HRB3_9BACT</name>
<dbReference type="Gene3D" id="4.10.860.120">
    <property type="entry name" value="RNA polymerase II, clamp domain"/>
    <property type="match status" value="1"/>
</dbReference>
<reference evidence="11 12" key="1">
    <citation type="journal article" date="2016" name="Environ. Microbiol.">
        <title>Genomic resolution of a cold subsurface aquifer community provides metabolic insights for novel microbes adapted to high CO concentrations.</title>
        <authorList>
            <person name="Probst A.J."/>
            <person name="Castelle C.J."/>
            <person name="Singh A."/>
            <person name="Brown C.T."/>
            <person name="Anantharaman K."/>
            <person name="Sharon I."/>
            <person name="Hug L.A."/>
            <person name="Burstein D."/>
            <person name="Emerson J.B."/>
            <person name="Thomas B.C."/>
            <person name="Banfield J.F."/>
        </authorList>
    </citation>
    <scope>NUCLEOTIDE SEQUENCE [LARGE SCALE GENOMIC DNA]</scope>
    <source>
        <strain evidence="11">CG2_30_35_20</strain>
    </source>
</reference>
<comment type="cofactor">
    <cofactor evidence="7">
        <name>Zn(2+)</name>
        <dbReference type="ChEBI" id="CHEBI:29105"/>
    </cofactor>
    <text evidence="7">Binds 2 Zn(2+) ions per subunit.</text>
</comment>
<evidence type="ECO:0000256" key="9">
    <source>
        <dbReference type="SAM" id="Coils"/>
    </source>
</evidence>
<comment type="cofactor">
    <cofactor evidence="7">
        <name>Mg(2+)</name>
        <dbReference type="ChEBI" id="CHEBI:18420"/>
    </cofactor>
    <text evidence="7">Binds 1 Mg(2+) ion per subunit.</text>
</comment>
<feature type="coiled-coil region" evidence="9">
    <location>
        <begin position="177"/>
        <end position="243"/>
    </location>
</feature>
<feature type="binding site" evidence="7">
    <location>
        <position position="550"/>
    </location>
    <ligand>
        <name>Mg(2+)</name>
        <dbReference type="ChEBI" id="CHEBI:18420"/>
    </ligand>
</feature>
<dbReference type="InterPro" id="IPR007081">
    <property type="entry name" value="RNA_pol_Rpb1_5"/>
</dbReference>
<evidence type="ECO:0000313" key="12">
    <source>
        <dbReference type="Proteomes" id="UP000182344"/>
    </source>
</evidence>
<keyword evidence="5 7" id="KW-0804">Transcription</keyword>
<dbReference type="GO" id="GO:0000428">
    <property type="term" value="C:DNA-directed RNA polymerase complex"/>
    <property type="evidence" value="ECO:0007669"/>
    <property type="project" value="UniProtKB-KW"/>
</dbReference>
<evidence type="ECO:0000259" key="10">
    <source>
        <dbReference type="SMART" id="SM00663"/>
    </source>
</evidence>
<evidence type="ECO:0000313" key="11">
    <source>
        <dbReference type="EMBL" id="OIP87308.1"/>
    </source>
</evidence>
<dbReference type="EC" id="2.7.7.6" evidence="7"/>
<keyword evidence="7" id="KW-0460">Magnesium</keyword>
<dbReference type="NCBIfam" id="TIGR02386">
    <property type="entry name" value="rpoC_TIGR"/>
    <property type="match status" value="1"/>
</dbReference>
<dbReference type="CDD" id="cd02655">
    <property type="entry name" value="RNAP_beta'_C"/>
    <property type="match status" value="1"/>
</dbReference>
<comment type="similarity">
    <text evidence="7 8">Belongs to the RNA polymerase beta' chain family.</text>
</comment>
<dbReference type="Pfam" id="PF04997">
    <property type="entry name" value="RNA_pol_Rpb1_1"/>
    <property type="match status" value="1"/>
</dbReference>
<dbReference type="HAMAP" id="MF_01322">
    <property type="entry name" value="RNApol_bact_RpoC"/>
    <property type="match status" value="1"/>
</dbReference>
<dbReference type="InterPro" id="IPR000722">
    <property type="entry name" value="RNA_pol_asu"/>
</dbReference>
<dbReference type="SUPFAM" id="SSF64484">
    <property type="entry name" value="beta and beta-prime subunits of DNA dependent RNA-polymerase"/>
    <property type="match status" value="1"/>
</dbReference>
<comment type="catalytic activity">
    <reaction evidence="6 7 8">
        <text>RNA(n) + a ribonucleoside 5'-triphosphate = RNA(n+1) + diphosphate</text>
        <dbReference type="Rhea" id="RHEA:21248"/>
        <dbReference type="Rhea" id="RHEA-COMP:14527"/>
        <dbReference type="Rhea" id="RHEA-COMP:17342"/>
        <dbReference type="ChEBI" id="CHEBI:33019"/>
        <dbReference type="ChEBI" id="CHEBI:61557"/>
        <dbReference type="ChEBI" id="CHEBI:140395"/>
        <dbReference type="EC" id="2.7.7.6"/>
    </reaction>
</comment>
<feature type="binding site" evidence="7">
    <location>
        <position position="964"/>
    </location>
    <ligand>
        <name>Zn(2+)</name>
        <dbReference type="ChEBI" id="CHEBI:29105"/>
        <label>2</label>
    </ligand>
</feature>
<proteinExistence type="inferred from homology"/>
<protein>
    <recommendedName>
        <fullName evidence="7">DNA-directed RNA polymerase subunit beta'</fullName>
        <shortName evidence="7">RNAP subunit beta'</shortName>
        <ecNumber evidence="7">2.7.7.6</ecNumber>
    </recommendedName>
    <alternativeName>
        <fullName evidence="7">RNA polymerase subunit beta'</fullName>
    </alternativeName>
    <alternativeName>
        <fullName evidence="7">Transcriptase subunit beta'</fullName>
    </alternativeName>
</protein>
<feature type="binding site" evidence="7">
    <location>
        <position position="81"/>
    </location>
    <ligand>
        <name>Zn(2+)</name>
        <dbReference type="ChEBI" id="CHEBI:29105"/>
        <label>1</label>
    </ligand>
</feature>
<feature type="binding site" evidence="7">
    <location>
        <position position="78"/>
    </location>
    <ligand>
        <name>Zn(2+)</name>
        <dbReference type="ChEBI" id="CHEBI:29105"/>
        <label>1</label>
    </ligand>
</feature>
<keyword evidence="1 7" id="KW-0240">DNA-directed RNA polymerase</keyword>
<gene>
    <name evidence="7" type="primary">rpoC</name>
    <name evidence="11" type="ORF">AUK05_01610</name>
</gene>
<dbReference type="Gene3D" id="1.10.1790.20">
    <property type="match status" value="1"/>
</dbReference>
<keyword evidence="4 7" id="KW-0479">Metal-binding</keyword>
<comment type="caution">
    <text evidence="11">The sequence shown here is derived from an EMBL/GenBank/DDBJ whole genome shotgun (WGS) entry which is preliminary data.</text>
</comment>
<keyword evidence="3 7" id="KW-0548">Nucleotidyltransferase</keyword>
<dbReference type="GO" id="GO:0003899">
    <property type="term" value="F:DNA-directed RNA polymerase activity"/>
    <property type="evidence" value="ECO:0007669"/>
    <property type="project" value="UniProtKB-UniRule"/>
</dbReference>
<accession>A0A1J5HRB3</accession>
<feature type="binding site" evidence="7">
    <location>
        <position position="63"/>
    </location>
    <ligand>
        <name>Zn(2+)</name>
        <dbReference type="ChEBI" id="CHEBI:29105"/>
        <label>1</label>
    </ligand>
</feature>
<dbReference type="InterPro" id="IPR044893">
    <property type="entry name" value="RNA_pol_Rpb1_clamp_domain"/>
</dbReference>
<keyword evidence="7" id="KW-0862">Zinc</keyword>
<dbReference type="EMBL" id="MNZO01000022">
    <property type="protein sequence ID" value="OIP87308.1"/>
    <property type="molecule type" value="Genomic_DNA"/>
</dbReference>
<feature type="binding site" evidence="7">
    <location>
        <position position="65"/>
    </location>
    <ligand>
        <name>Zn(2+)</name>
        <dbReference type="ChEBI" id="CHEBI:29105"/>
        <label>1</label>
    </ligand>
</feature>
<dbReference type="Pfam" id="PF04998">
    <property type="entry name" value="RNA_pol_Rpb1_5"/>
    <property type="match status" value="1"/>
</dbReference>
<organism evidence="11 12">
    <name type="scientific">Candidatus Shapirobacteria bacterium CG2_30_35_20</name>
    <dbReference type="NCBI Taxonomy" id="1805376"/>
    <lineage>
        <taxon>Bacteria</taxon>
        <taxon>Candidatus Shapironibacteriota</taxon>
    </lineage>
</organism>
<dbReference type="Gene3D" id="1.10.274.100">
    <property type="entry name" value="RNA polymerase Rpb1, domain 3"/>
    <property type="match status" value="1"/>
</dbReference>
<dbReference type="Proteomes" id="UP000182344">
    <property type="component" value="Unassembled WGS sequence"/>
</dbReference>
<dbReference type="GO" id="GO:0000287">
    <property type="term" value="F:magnesium ion binding"/>
    <property type="evidence" value="ECO:0007669"/>
    <property type="project" value="UniProtKB-UniRule"/>
</dbReference>
<keyword evidence="2 7" id="KW-0808">Transferase</keyword>
<dbReference type="Pfam" id="PF04983">
    <property type="entry name" value="RNA_pol_Rpb1_3"/>
    <property type="match status" value="1"/>
</dbReference>
<dbReference type="Gene3D" id="2.40.50.100">
    <property type="match status" value="1"/>
</dbReference>
<dbReference type="Gene3D" id="2.40.40.20">
    <property type="match status" value="1"/>
</dbReference>
<feature type="domain" description="RNA polymerase N-terminal" evidence="10">
    <location>
        <begin position="322"/>
        <end position="602"/>
    </location>
</feature>
<dbReference type="GO" id="GO:0003677">
    <property type="term" value="F:DNA binding"/>
    <property type="evidence" value="ECO:0007669"/>
    <property type="project" value="UniProtKB-UniRule"/>
</dbReference>
<evidence type="ECO:0000256" key="2">
    <source>
        <dbReference type="ARBA" id="ARBA00022679"/>
    </source>
</evidence>
<dbReference type="InterPro" id="IPR038120">
    <property type="entry name" value="Rpb1_funnel_sf"/>
</dbReference>
<dbReference type="GO" id="GO:0008270">
    <property type="term" value="F:zinc ion binding"/>
    <property type="evidence" value="ECO:0007669"/>
    <property type="project" value="UniProtKB-UniRule"/>
</dbReference>
<evidence type="ECO:0000256" key="4">
    <source>
        <dbReference type="ARBA" id="ARBA00022723"/>
    </source>
</evidence>
<dbReference type="STRING" id="1805376.AUK05_01610"/>
<sequence length="1244" mass="139008">MFKFKNMLNFTGIKIKLASPTEVLAWSQGEVLKPETINYRSWRPEKDGLFCEKIFGPSHDYECYCGKYKKIRFKGVICDKCGVEVTTSKVRRERMGHITLATPIVHLWYLRNTPSPIGVILDVSQKDLESVVYFTKYLVTSINKDLRKEAMQNLSVNSNKRQAQIDIDAKIISDKTKVESETETKNLQKKIKNQEQLLIAQKERAVKLKQDLQKIENKASSEKNRIESLMNFLEEKVKNLQVLSVLTDEEEFYLEQFKANIFYESKMGAEALHQVMQGLDLPATVKNLKTELDKTNSKLKKKKIMYKIRIINGMISESIDPSWTILKYVPVIPPDLRPMVQLTGGRFATSDLNDLYRRLINRNNRLKKLIKLGAPEIILRNEKRMLQESVDMLIDSQKSAKNKSKNNAKRLPRSLSDLLRSKKGRFRRNLLGKRVDYSGRSVIVVGPELKLNQVGLPKEIALEMYRPFVLRELMNSGLAANIKSAKNLIDHRINEVYDILEKVTKDTYVLLNRAPTLHKLSIQAFKPILTDGLAIRIHPCVCKGFNADFDGDQMGVHLPLSVASQREAKLLMLPSRNLLKPSDGAPVSIPSQEMAVGCYYLTSVQSADLETEVREGFSNLSILSDSDEATLAYQSKKIGLRELVVVKIDGKLVKTTYGRIWFNSILPKEFEFINTPMAGSKALNDLIVKSIEIAGRIKTVHLIDSLKDIGFAGFTLSGLSLSMADCGYLPEKSKIIETANKRVVEIEESYRTGLVTNEEKKRLSQSVWMEVTEDIAEKTWATLDIDSPIRIIAAAGIKRASKDQIKQLSGMRGLMVDPTGKIVQLPTKSNFREGLSVFEYITGARGTRKGLADTALRTADAGYLTRRLVDSAHVAITREDDCGSTKYWTISRTEKGREKFFGRRLLGRVVGEDIIDPKTKKIIVVAGTLIDNHLQTLIEDSSVINVAVRSALTCKAKQGLCRQCYGWDLSTRKLVGLGVPVGVIAAQSIGEPGTQLTLRTKHTGGVLGVDVTQGLPRIQELFEVRLPKFPSPISEINGKIKIKETIDGFDIKITGKDENNVSKTVSYQLPSNVTLLVADGDLVSTGTQLCSGPLDVRNILEVSGLQAAQKYLINSIQGVYESQGVGIHDKHVEVIVKEMSDKIKIDDPEDTNFLFGQIVTRAVYMDENEKAKARGEKPSKGKKVLLGLIQSALSTGSWLSAASFQQTTSVLTEASLLGEVDHLIGLKENVIIGRLIPVGKIQQK</sequence>
<dbReference type="Gene3D" id="1.10.150.390">
    <property type="match status" value="1"/>
</dbReference>
<dbReference type="PANTHER" id="PTHR19376:SF54">
    <property type="entry name" value="DNA-DIRECTED RNA POLYMERASE SUBUNIT BETA"/>
    <property type="match status" value="1"/>
</dbReference>
<feature type="binding site" evidence="7">
    <location>
        <position position="548"/>
    </location>
    <ligand>
        <name>Mg(2+)</name>
        <dbReference type="ChEBI" id="CHEBI:18420"/>
    </ligand>
</feature>
<feature type="binding site" evidence="7">
    <location>
        <position position="552"/>
    </location>
    <ligand>
        <name>Mg(2+)</name>
        <dbReference type="ChEBI" id="CHEBI:18420"/>
    </ligand>
</feature>
<dbReference type="InterPro" id="IPR007080">
    <property type="entry name" value="RNA_pol_Rpb1_1"/>
</dbReference>
<evidence type="ECO:0000256" key="5">
    <source>
        <dbReference type="ARBA" id="ARBA00023163"/>
    </source>
</evidence>
<evidence type="ECO:0000256" key="3">
    <source>
        <dbReference type="ARBA" id="ARBA00022695"/>
    </source>
</evidence>
<evidence type="ECO:0000256" key="7">
    <source>
        <dbReference type="HAMAP-Rule" id="MF_01322"/>
    </source>
</evidence>
<dbReference type="Pfam" id="PF00623">
    <property type="entry name" value="RNA_pol_Rpb1_2"/>
    <property type="match status" value="1"/>
</dbReference>
<dbReference type="InterPro" id="IPR042102">
    <property type="entry name" value="RNA_pol_Rpb1_3_sf"/>
</dbReference>
<comment type="function">
    <text evidence="7 8">DNA-dependent RNA polymerase catalyzes the transcription of DNA into RNA using the four ribonucleoside triphosphates as substrates.</text>
</comment>
<dbReference type="InterPro" id="IPR045867">
    <property type="entry name" value="DNA-dir_RpoC_beta_prime"/>
</dbReference>
<dbReference type="InterPro" id="IPR012754">
    <property type="entry name" value="DNA-dir_RpoC_beta_prime_bact"/>
</dbReference>
<evidence type="ECO:0000256" key="1">
    <source>
        <dbReference type="ARBA" id="ARBA00022478"/>
    </source>
</evidence>